<evidence type="ECO:0000256" key="2">
    <source>
        <dbReference type="ARBA" id="ARBA00023125"/>
    </source>
</evidence>
<evidence type="ECO:0000259" key="4">
    <source>
        <dbReference type="PROSITE" id="PS50949"/>
    </source>
</evidence>
<keyword evidence="6" id="KW-1185">Reference proteome</keyword>
<protein>
    <submittedName>
        <fullName evidence="5">GntR family transcriptional regulator</fullName>
    </submittedName>
</protein>
<dbReference type="RefSeq" id="WP_251810116.1">
    <property type="nucleotide sequence ID" value="NZ_CP101527.1"/>
</dbReference>
<keyword evidence="1" id="KW-0805">Transcription regulation</keyword>
<name>A0A9E8KPF4_9ALTE</name>
<proteinExistence type="predicted"/>
<dbReference type="Pfam" id="PF00392">
    <property type="entry name" value="GntR"/>
    <property type="match status" value="1"/>
</dbReference>
<dbReference type="PANTHER" id="PTHR43537">
    <property type="entry name" value="TRANSCRIPTIONAL REGULATOR, GNTR FAMILY"/>
    <property type="match status" value="1"/>
</dbReference>
<gene>
    <name evidence="5" type="ORF">NNL22_16965</name>
</gene>
<evidence type="ECO:0000256" key="1">
    <source>
        <dbReference type="ARBA" id="ARBA00023015"/>
    </source>
</evidence>
<reference evidence="5" key="1">
    <citation type="submission" date="2022-07" db="EMBL/GenBank/DDBJ databases">
        <title>Alkalimarinus sp. nov., isolated from gut of a Alitta virens.</title>
        <authorList>
            <person name="Yang A.I."/>
            <person name="Shin N.-R."/>
        </authorList>
    </citation>
    <scope>NUCLEOTIDE SEQUENCE</scope>
    <source>
        <strain evidence="5">FA028</strain>
    </source>
</reference>
<evidence type="ECO:0000313" key="5">
    <source>
        <dbReference type="EMBL" id="UZW74689.1"/>
    </source>
</evidence>
<evidence type="ECO:0000256" key="3">
    <source>
        <dbReference type="ARBA" id="ARBA00023163"/>
    </source>
</evidence>
<keyword evidence="2" id="KW-0238">DNA-binding</keyword>
<dbReference type="InterPro" id="IPR036390">
    <property type="entry name" value="WH_DNA-bd_sf"/>
</dbReference>
<dbReference type="PANTHER" id="PTHR43537:SF24">
    <property type="entry name" value="GLUCONATE OPERON TRANSCRIPTIONAL REPRESSOR"/>
    <property type="match status" value="1"/>
</dbReference>
<feature type="domain" description="HTH gntR-type" evidence="4">
    <location>
        <begin position="8"/>
        <end position="75"/>
    </location>
</feature>
<dbReference type="InterPro" id="IPR036388">
    <property type="entry name" value="WH-like_DNA-bd_sf"/>
</dbReference>
<dbReference type="GO" id="GO:0003700">
    <property type="term" value="F:DNA-binding transcription factor activity"/>
    <property type="evidence" value="ECO:0007669"/>
    <property type="project" value="InterPro"/>
</dbReference>
<dbReference type="AlphaFoldDB" id="A0A9E8KPF4"/>
<dbReference type="InterPro" id="IPR008920">
    <property type="entry name" value="TF_FadR/GntR_C"/>
</dbReference>
<organism evidence="5 6">
    <name type="scientific">Alkalimarinus sediminis</name>
    <dbReference type="NCBI Taxonomy" id="1632866"/>
    <lineage>
        <taxon>Bacteria</taxon>
        <taxon>Pseudomonadati</taxon>
        <taxon>Pseudomonadota</taxon>
        <taxon>Gammaproteobacteria</taxon>
        <taxon>Alteromonadales</taxon>
        <taxon>Alteromonadaceae</taxon>
        <taxon>Alkalimarinus</taxon>
    </lineage>
</organism>
<accession>A0A9E8KPF4</accession>
<dbReference type="EMBL" id="CP101527">
    <property type="protein sequence ID" value="UZW74689.1"/>
    <property type="molecule type" value="Genomic_DNA"/>
</dbReference>
<keyword evidence="3" id="KW-0804">Transcription</keyword>
<dbReference type="SUPFAM" id="SSF48008">
    <property type="entry name" value="GntR ligand-binding domain-like"/>
    <property type="match status" value="1"/>
</dbReference>
<dbReference type="KEGG" id="asem:NNL22_16965"/>
<dbReference type="InterPro" id="IPR000524">
    <property type="entry name" value="Tscrpt_reg_HTH_GntR"/>
</dbReference>
<dbReference type="PROSITE" id="PS50949">
    <property type="entry name" value="HTH_GNTR"/>
    <property type="match status" value="1"/>
</dbReference>
<dbReference type="SMART" id="SM00345">
    <property type="entry name" value="HTH_GNTR"/>
    <property type="match status" value="1"/>
</dbReference>
<dbReference type="Gene3D" id="1.10.10.10">
    <property type="entry name" value="Winged helix-like DNA-binding domain superfamily/Winged helix DNA-binding domain"/>
    <property type="match status" value="1"/>
</dbReference>
<dbReference type="Proteomes" id="UP001164472">
    <property type="component" value="Chromosome"/>
</dbReference>
<dbReference type="SUPFAM" id="SSF46785">
    <property type="entry name" value="Winged helix' DNA-binding domain"/>
    <property type="match status" value="1"/>
</dbReference>
<dbReference type="GO" id="GO:0003677">
    <property type="term" value="F:DNA binding"/>
    <property type="evidence" value="ECO:0007669"/>
    <property type="project" value="UniProtKB-KW"/>
</dbReference>
<sequence>MMQFKPKETLTEQVATHIENLIAFNQLKGGQRIYEGPMAKELSVSHGSVREALLLLEKKHLVRSIPRKGTFVTELDEHFVKSLYEAILMYLTNTSIKLIRQWKQEDIDQMEHLYTQMSECFNKGQLMEFLDLGIEYTQASLAYADNYFIVSAIQDLWPSAKRCAFVALQQGTPVLKENLEHMRHSLDTIKERNEEELIKILEEYADQQCRQVLQCIA</sequence>
<dbReference type="Gene3D" id="1.20.120.530">
    <property type="entry name" value="GntR ligand-binding domain-like"/>
    <property type="match status" value="1"/>
</dbReference>
<dbReference type="InterPro" id="IPR011711">
    <property type="entry name" value="GntR_C"/>
</dbReference>
<evidence type="ECO:0000313" key="6">
    <source>
        <dbReference type="Proteomes" id="UP001164472"/>
    </source>
</evidence>
<dbReference type="CDD" id="cd07377">
    <property type="entry name" value="WHTH_GntR"/>
    <property type="match status" value="1"/>
</dbReference>
<dbReference type="Pfam" id="PF07729">
    <property type="entry name" value="FCD"/>
    <property type="match status" value="1"/>
</dbReference>